<name>A0A7Z7QQ35_STASC</name>
<keyword evidence="5" id="KW-1185">Reference proteome</keyword>
<organism evidence="3">
    <name type="scientific">Staphylococcus schleiferi</name>
    <dbReference type="NCBI Taxonomy" id="1295"/>
    <lineage>
        <taxon>Bacteria</taxon>
        <taxon>Bacillati</taxon>
        <taxon>Bacillota</taxon>
        <taxon>Bacilli</taxon>
        <taxon>Bacillales</taxon>
        <taxon>Staphylococcaceae</taxon>
        <taxon>Staphylococcus</taxon>
    </lineage>
</organism>
<dbReference type="InterPro" id="IPR008524">
    <property type="entry name" value="DUF806"/>
</dbReference>
<dbReference type="AlphaFoldDB" id="A0A7Z7QQ35"/>
<dbReference type="EMBL" id="POVK01000015">
    <property type="protein sequence ID" value="NHA34048.1"/>
    <property type="molecule type" value="Genomic_DNA"/>
</dbReference>
<gene>
    <name evidence="2" type="ORF">C1O36_05820</name>
    <name evidence="3" type="ORF">NCTC12218_01517</name>
</gene>
<evidence type="ECO:0000313" key="4">
    <source>
        <dbReference type="Proteomes" id="UP000264146"/>
    </source>
</evidence>
<sequence length="120" mass="14229">MNVTDKIYDAIVSNPSITVEDNVFKYVVPENFHTKTNQPIVRITPLPYNPNDYADNEEMAREYDYQIDVWWSENEPEQQAESIVKALKQLNFKVYYREPLYEVETLTFREIIRANGSLFI</sequence>
<evidence type="ECO:0000313" key="1">
    <source>
        <dbReference type="EMBL" id="CAD7359855.1"/>
    </source>
</evidence>
<dbReference type="Proteomes" id="UP000572988">
    <property type="component" value="Unassembled WGS sequence"/>
</dbReference>
<evidence type="ECO:0000313" key="2">
    <source>
        <dbReference type="EMBL" id="NHA34048.1"/>
    </source>
</evidence>
<protein>
    <submittedName>
        <fullName evidence="3">Phi PVL orf 12-like protein</fullName>
    </submittedName>
</protein>
<evidence type="ECO:0000313" key="3">
    <source>
        <dbReference type="EMBL" id="SUM89058.1"/>
    </source>
</evidence>
<reference evidence="3" key="2">
    <citation type="submission" date="2018-06" db="EMBL/GenBank/DDBJ databases">
        <authorList>
            <consortium name="Pathogen Informatics"/>
            <person name="Doyle S."/>
        </authorList>
    </citation>
    <scope>NUCLEOTIDE SEQUENCE [LARGE SCALE GENOMIC DNA]</scope>
    <source>
        <strain evidence="3">NCTC12218</strain>
    </source>
</reference>
<proteinExistence type="predicted"/>
<reference evidence="1 4" key="3">
    <citation type="submission" date="2020-11" db="EMBL/GenBank/DDBJ databases">
        <authorList>
            <consortium name="Pathogen Informatics"/>
        </authorList>
    </citation>
    <scope>NUCLEOTIDE SEQUENCE [LARGE SCALE GENOMIC DNA]</scope>
    <source>
        <strain evidence="1 4">NCTC12218</strain>
    </source>
</reference>
<dbReference type="EMBL" id="LR962863">
    <property type="protein sequence ID" value="CAD7359855.1"/>
    <property type="molecule type" value="Genomic_DNA"/>
</dbReference>
<dbReference type="RefSeq" id="WP_126496172.1">
    <property type="nucleotide sequence ID" value="NZ_CALYJJ010000001.1"/>
</dbReference>
<dbReference type="Pfam" id="PF05657">
    <property type="entry name" value="DUF806"/>
    <property type="match status" value="1"/>
</dbReference>
<evidence type="ECO:0000313" key="5">
    <source>
        <dbReference type="Proteomes" id="UP000572988"/>
    </source>
</evidence>
<dbReference type="Proteomes" id="UP000264146">
    <property type="component" value="Chromosome"/>
</dbReference>
<reference evidence="2 5" key="1">
    <citation type="submission" date="2018-01" db="EMBL/GenBank/DDBJ databases">
        <title>Complete genome sequence of Staphylococcus Scheliferi isolated from human.</title>
        <authorList>
            <person name="Abouelkhair M.A."/>
            <person name="Bemis D.A."/>
            <person name="Kania S.A."/>
        </authorList>
    </citation>
    <scope>NUCLEOTIDE SEQUENCE [LARGE SCALE GENOMIC DNA]</scope>
    <source>
        <strain evidence="2 5">ATCC 43808</strain>
    </source>
</reference>
<dbReference type="EMBL" id="UHEF01000001">
    <property type="protein sequence ID" value="SUM89058.1"/>
    <property type="molecule type" value="Genomic_DNA"/>
</dbReference>
<accession>A0A7Z7QQ35</accession>